<keyword evidence="2" id="KW-0813">Transport</keyword>
<dbReference type="PANTHER" id="PTHR30290:SF9">
    <property type="entry name" value="OLIGOPEPTIDE-BINDING PROTEIN APPA"/>
    <property type="match status" value="1"/>
</dbReference>
<dbReference type="Gene3D" id="3.40.190.10">
    <property type="entry name" value="Periplasmic binding protein-like II"/>
    <property type="match status" value="1"/>
</dbReference>
<reference evidence="5 6" key="1">
    <citation type="submission" date="2013-02" db="EMBL/GenBank/DDBJ databases">
        <title>Whole genome shotgun sequence of Gordonia paraffinivorans NBRC 108238.</title>
        <authorList>
            <person name="Isaki-Nakamura S."/>
            <person name="Hosoyama A."/>
            <person name="Tsuchikane K."/>
            <person name="Ando Y."/>
            <person name="Baba S."/>
            <person name="Ohji S."/>
            <person name="Hamada M."/>
            <person name="Tamura T."/>
            <person name="Yamazoe A."/>
            <person name="Yamazaki S."/>
            <person name="Fujita N."/>
        </authorList>
    </citation>
    <scope>NUCLEOTIDE SEQUENCE [LARGE SCALE GENOMIC DNA]</scope>
    <source>
        <strain evidence="5 6">NBRC 108238</strain>
    </source>
</reference>
<evidence type="ECO:0000313" key="5">
    <source>
        <dbReference type="EMBL" id="GAC86074.1"/>
    </source>
</evidence>
<dbReference type="Gene3D" id="3.90.76.10">
    <property type="entry name" value="Dipeptide-binding Protein, Domain 1"/>
    <property type="match status" value="1"/>
</dbReference>
<dbReference type="Pfam" id="PF00496">
    <property type="entry name" value="SBP_bac_5"/>
    <property type="match status" value="1"/>
</dbReference>
<accession>A0ABQ0IR86</accession>
<evidence type="ECO:0000256" key="1">
    <source>
        <dbReference type="ARBA" id="ARBA00005695"/>
    </source>
</evidence>
<evidence type="ECO:0000256" key="3">
    <source>
        <dbReference type="ARBA" id="ARBA00022729"/>
    </source>
</evidence>
<dbReference type="SUPFAM" id="SSF53850">
    <property type="entry name" value="Periplasmic binding protein-like II"/>
    <property type="match status" value="1"/>
</dbReference>
<dbReference type="InterPro" id="IPR030678">
    <property type="entry name" value="Peptide/Ni-bd"/>
</dbReference>
<sequence>MAADVCLREHVSVTTRIGRRSDRRGRRVLVAALAAAVALGGLAACSGDAGPGRGPTDRIVLAEAQAPGEFNPLLGYGRLGVSPIYEGLLAPGTDSDERLPDLVPALAASRPERIAPRVWRVALKTGVTFSDGTPFDSADVVATYRAAVDPAVASAVSTYLAPIVEMKADGPQSVTVTMATDADPSPYLLLGIVPAERVERIPAAQWALNTDPVGTGPYRLDSLDPDQAILVAREDHRDGTPAMRRVVYTHVPDDNSRAQLLQTGEVDGASLPPRLAAGFEGRDDLDVVDVASADWRGVSLPARNDFTADPAARRAMNLGIDRKALLEDVLDGDGEPASTPISRAYGDAYDESAQFPYDRDAAQRVLDAAGWRPGEDGIRVRNGVRASFPLLYNAGDTLRRDLAVAFAAAMKKIGVEVLTRGTSWDEIETKLATAGALLGGGEMPYSIDSQVYDALHTRVPGSSPYSNPGDFTAPGLDEMLDAARESAPGPRNDERYRRIQQIYSAEPSQVFLAFVHHTYVARSAGWTHDAPILEPHSHGVIWGPWWNLPSWSPEA</sequence>
<dbReference type="Gene3D" id="3.10.105.10">
    <property type="entry name" value="Dipeptide-binding Protein, Domain 3"/>
    <property type="match status" value="1"/>
</dbReference>
<dbReference type="PIRSF" id="PIRSF002741">
    <property type="entry name" value="MppA"/>
    <property type="match status" value="1"/>
</dbReference>
<evidence type="ECO:0000256" key="2">
    <source>
        <dbReference type="ARBA" id="ARBA00022448"/>
    </source>
</evidence>
<proteinExistence type="inferred from homology"/>
<dbReference type="InterPro" id="IPR000914">
    <property type="entry name" value="SBP_5_dom"/>
</dbReference>
<keyword evidence="6" id="KW-1185">Reference proteome</keyword>
<dbReference type="Proteomes" id="UP000035021">
    <property type="component" value="Unassembled WGS sequence"/>
</dbReference>
<gene>
    <name evidence="5" type="ORF">GP2_053_00040</name>
</gene>
<name>A0ABQ0IR86_9ACTN</name>
<feature type="domain" description="Solute-binding protein family 5" evidence="4">
    <location>
        <begin position="102"/>
        <end position="426"/>
    </location>
</feature>
<dbReference type="InterPro" id="IPR039424">
    <property type="entry name" value="SBP_5"/>
</dbReference>
<protein>
    <submittedName>
        <fullName evidence="5">ABC transporter substrate-binding protein</fullName>
    </submittedName>
</protein>
<evidence type="ECO:0000313" key="6">
    <source>
        <dbReference type="Proteomes" id="UP000035021"/>
    </source>
</evidence>
<comment type="similarity">
    <text evidence="1">Belongs to the bacterial solute-binding protein 5 family.</text>
</comment>
<comment type="caution">
    <text evidence="5">The sequence shown here is derived from an EMBL/GenBank/DDBJ whole genome shotgun (WGS) entry which is preliminary data.</text>
</comment>
<keyword evidence="3" id="KW-0732">Signal</keyword>
<dbReference type="EMBL" id="BAOQ01000053">
    <property type="protein sequence ID" value="GAC86074.1"/>
    <property type="molecule type" value="Genomic_DNA"/>
</dbReference>
<evidence type="ECO:0000259" key="4">
    <source>
        <dbReference type="Pfam" id="PF00496"/>
    </source>
</evidence>
<dbReference type="PANTHER" id="PTHR30290">
    <property type="entry name" value="PERIPLASMIC BINDING COMPONENT OF ABC TRANSPORTER"/>
    <property type="match status" value="1"/>
</dbReference>
<organism evidence="5 6">
    <name type="scientific">Gordonia paraffinivorans NBRC 108238</name>
    <dbReference type="NCBI Taxonomy" id="1223543"/>
    <lineage>
        <taxon>Bacteria</taxon>
        <taxon>Bacillati</taxon>
        <taxon>Actinomycetota</taxon>
        <taxon>Actinomycetes</taxon>
        <taxon>Mycobacteriales</taxon>
        <taxon>Gordoniaceae</taxon>
        <taxon>Gordonia</taxon>
    </lineage>
</organism>